<dbReference type="OMA" id="MSAFQTG"/>
<comment type="similarity">
    <text evidence="1">Belongs to the methyltransferase superfamily.</text>
</comment>
<keyword evidence="3" id="KW-0808">Transferase</keyword>
<evidence type="ECO:0000313" key="7">
    <source>
        <dbReference type="Proteomes" id="UP000001396"/>
    </source>
</evidence>
<evidence type="ECO:0000313" key="6">
    <source>
        <dbReference type="EMBL" id="EFA78103.1"/>
    </source>
</evidence>
<dbReference type="InParanoid" id="D3BJM3"/>
<name>D3BJM3_HETP5</name>
<dbReference type="Pfam" id="PF08241">
    <property type="entry name" value="Methyltransf_11"/>
    <property type="match status" value="1"/>
</dbReference>
<dbReference type="GO" id="GO:0008757">
    <property type="term" value="F:S-adenosylmethionine-dependent methyltransferase activity"/>
    <property type="evidence" value="ECO:0007669"/>
    <property type="project" value="InterPro"/>
</dbReference>
<reference evidence="6 7" key="1">
    <citation type="journal article" date="2011" name="Genome Res.">
        <title>Phylogeny-wide analysis of social amoeba genomes highlights ancient origins for complex intercellular communication.</title>
        <authorList>
            <person name="Heidel A.J."/>
            <person name="Lawal H.M."/>
            <person name="Felder M."/>
            <person name="Schilde C."/>
            <person name="Helps N.R."/>
            <person name="Tunggal B."/>
            <person name="Rivero F."/>
            <person name="John U."/>
            <person name="Schleicher M."/>
            <person name="Eichinger L."/>
            <person name="Platzer M."/>
            <person name="Noegel A.A."/>
            <person name="Schaap P."/>
            <person name="Gloeckner G."/>
        </authorList>
    </citation>
    <scope>NUCLEOTIDE SEQUENCE [LARGE SCALE GENOMIC DNA]</scope>
    <source>
        <strain evidence="7">ATCC 26659 / Pp 5 / PN500</strain>
    </source>
</reference>
<dbReference type="CDD" id="cd02440">
    <property type="entry name" value="AdoMet_MTases"/>
    <property type="match status" value="1"/>
</dbReference>
<keyword evidence="2" id="KW-0489">Methyltransferase</keyword>
<evidence type="ECO:0000256" key="4">
    <source>
        <dbReference type="SAM" id="MobiDB-lite"/>
    </source>
</evidence>
<dbReference type="GO" id="GO:0032259">
    <property type="term" value="P:methylation"/>
    <property type="evidence" value="ECO:0007669"/>
    <property type="project" value="UniProtKB-KW"/>
</dbReference>
<evidence type="ECO:0000256" key="1">
    <source>
        <dbReference type="ARBA" id="ARBA00008361"/>
    </source>
</evidence>
<proteinExistence type="inferred from homology"/>
<dbReference type="GeneID" id="31364229"/>
<dbReference type="InterPro" id="IPR051419">
    <property type="entry name" value="Lys/N-term_MeTrsfase_sf"/>
</dbReference>
<organism evidence="6 7">
    <name type="scientific">Heterostelium pallidum (strain ATCC 26659 / Pp 5 / PN500)</name>
    <name type="common">Cellular slime mold</name>
    <name type="synonym">Polysphondylium pallidum</name>
    <dbReference type="NCBI Taxonomy" id="670386"/>
    <lineage>
        <taxon>Eukaryota</taxon>
        <taxon>Amoebozoa</taxon>
        <taxon>Evosea</taxon>
        <taxon>Eumycetozoa</taxon>
        <taxon>Dictyostelia</taxon>
        <taxon>Acytosteliales</taxon>
        <taxon>Acytosteliaceae</taxon>
        <taxon>Heterostelium</taxon>
    </lineage>
</organism>
<feature type="domain" description="Methyltransferase type 11" evidence="5">
    <location>
        <begin position="45"/>
        <end position="147"/>
    </location>
</feature>
<feature type="compositionally biased region" description="Acidic residues" evidence="4">
    <location>
        <begin position="197"/>
        <end position="224"/>
    </location>
</feature>
<dbReference type="EMBL" id="ADBJ01000038">
    <property type="protein sequence ID" value="EFA78103.1"/>
    <property type="molecule type" value="Genomic_DNA"/>
</dbReference>
<accession>D3BJM3</accession>
<gene>
    <name evidence="6" type="ORF">PPL_08751</name>
</gene>
<evidence type="ECO:0000256" key="2">
    <source>
        <dbReference type="ARBA" id="ARBA00022603"/>
    </source>
</evidence>
<dbReference type="InterPro" id="IPR013216">
    <property type="entry name" value="Methyltransf_11"/>
</dbReference>
<keyword evidence="7" id="KW-1185">Reference proteome</keyword>
<dbReference type="InterPro" id="IPR029063">
    <property type="entry name" value="SAM-dependent_MTases_sf"/>
</dbReference>
<dbReference type="SUPFAM" id="SSF53335">
    <property type="entry name" value="S-adenosyl-L-methionine-dependent methyltransferases"/>
    <property type="match status" value="1"/>
</dbReference>
<dbReference type="AlphaFoldDB" id="D3BJM3"/>
<dbReference type="Proteomes" id="UP000001396">
    <property type="component" value="Unassembled WGS sequence"/>
</dbReference>
<feature type="region of interest" description="Disordered" evidence="4">
    <location>
        <begin position="194"/>
        <end position="224"/>
    </location>
</feature>
<dbReference type="PANTHER" id="PTHR12176">
    <property type="entry name" value="SAM-DEPENDENT METHYLTRANSFERASE SUPERFAMILY PROTEIN"/>
    <property type="match status" value="1"/>
</dbReference>
<sequence length="224" mass="26287">MTKYGEKTYWDSRYKNNTDSFDWYQDYNGLRDTFSSNINKDGKILMVGCGNSLLSEEMNKDGYKMIVNIDISTVIIDQLREKYKNCKGLEYMAANIMETPFKDDFFDFIIDKGTFDAIMCGDNLHSNALQMCEEIYRILKPLGKFILISYGEPDDRLFYLEQEETEWNIEVLEIPKPTTSQQKGVHYVYIMTKQEYQDDDDDDDNEDEEDDDDNSESDTTEDNN</sequence>
<evidence type="ECO:0000256" key="3">
    <source>
        <dbReference type="ARBA" id="ARBA00022679"/>
    </source>
</evidence>
<evidence type="ECO:0000259" key="5">
    <source>
        <dbReference type="Pfam" id="PF08241"/>
    </source>
</evidence>
<comment type="caution">
    <text evidence="6">The sequence shown here is derived from an EMBL/GenBank/DDBJ whole genome shotgun (WGS) entry which is preliminary data.</text>
</comment>
<dbReference type="Gene3D" id="3.40.50.150">
    <property type="entry name" value="Vaccinia Virus protein VP39"/>
    <property type="match status" value="1"/>
</dbReference>
<dbReference type="FunFam" id="3.40.50.150:FF:000217">
    <property type="entry name" value="Methyltransferase protein 13"/>
    <property type="match status" value="1"/>
</dbReference>
<dbReference type="PANTHER" id="PTHR12176:SF79">
    <property type="entry name" value="METHYLTRANSFERASE TYPE 11 DOMAIN-CONTAINING PROTEIN"/>
    <property type="match status" value="1"/>
</dbReference>
<dbReference type="RefSeq" id="XP_020430230.1">
    <property type="nucleotide sequence ID" value="XM_020579555.1"/>
</dbReference>
<protein>
    <recommendedName>
        <fullName evidence="5">Methyltransferase type 11 domain-containing protein</fullName>
    </recommendedName>
</protein>